<protein>
    <submittedName>
        <fullName evidence="11">Spectrin alpha chain</fullName>
    </submittedName>
</protein>
<keyword evidence="8" id="KW-0009">Actin-binding</keyword>
<evidence type="ECO:0000256" key="7">
    <source>
        <dbReference type="ARBA" id="ARBA00022837"/>
    </source>
</evidence>
<dbReference type="FunFam" id="1.20.58.60:FF:000020">
    <property type="entry name" value="Spectrin alpha chain, non-erythrocytic 1"/>
    <property type="match status" value="1"/>
</dbReference>
<comment type="similarity">
    <text evidence="2">Belongs to the spectrin family.</text>
</comment>
<accession>A0A0B2UZF3</accession>
<reference evidence="11 12" key="1">
    <citation type="submission" date="2014-11" db="EMBL/GenBank/DDBJ databases">
        <title>Genetic blueprint of the zoonotic pathogen Toxocara canis.</title>
        <authorList>
            <person name="Zhu X.-Q."/>
            <person name="Korhonen P.K."/>
            <person name="Cai H."/>
            <person name="Young N.D."/>
            <person name="Nejsum P."/>
            <person name="von Samson-Himmelstjerna G."/>
            <person name="Boag P.R."/>
            <person name="Tan P."/>
            <person name="Li Q."/>
            <person name="Min J."/>
            <person name="Yang Y."/>
            <person name="Wang X."/>
            <person name="Fang X."/>
            <person name="Hall R.S."/>
            <person name="Hofmann A."/>
            <person name="Sternberg P.W."/>
            <person name="Jex A.R."/>
            <person name="Gasser R.B."/>
        </authorList>
    </citation>
    <scope>NUCLEOTIDE SEQUENCE [LARGE SCALE GENOMIC DNA]</scope>
    <source>
        <strain evidence="11">PN_DK_2014</strain>
    </source>
</reference>
<dbReference type="CDD" id="cd00176">
    <property type="entry name" value="SPEC"/>
    <property type="match status" value="1"/>
</dbReference>
<dbReference type="GO" id="GO:0008017">
    <property type="term" value="F:microtubule binding"/>
    <property type="evidence" value="ECO:0007669"/>
    <property type="project" value="UniProtKB-ARBA"/>
</dbReference>
<keyword evidence="5" id="KW-0597">Phosphoprotein</keyword>
<dbReference type="InterPro" id="IPR018159">
    <property type="entry name" value="Spectrin/alpha-actinin"/>
</dbReference>
<evidence type="ECO:0000256" key="9">
    <source>
        <dbReference type="ARBA" id="ARBA00023212"/>
    </source>
</evidence>
<name>A0A0B2UZF3_TOXCA</name>
<dbReference type="GO" id="GO:0016328">
    <property type="term" value="C:lateral plasma membrane"/>
    <property type="evidence" value="ECO:0007669"/>
    <property type="project" value="UniProtKB-ARBA"/>
</dbReference>
<sequence length="344" mass="40575">MKNDIIDYFPNIDPFLLRKWEHAFVTFFDVNHNGVLEWEDFQLLIEVIKAMRGADSDVYRTADVALKEIWNRLIEETHIVSSDHAINERYEKVRHMADVRREKLNKAITVHQFIRDIDDEESWIKEKKLLVSSDDYGRDLTGVQNLRKKHRRLDNELASHEPQMQLVREKGLELLQSSDVCVPEIRQRMAALEESWDQIRNITGQRGKKPTLAQSKMCCYFRLIRTTRSHQSLKPQISLLNWIAMWQRTLNGEETLWQKHYLEYMFKLIDASGDKLIDLAEYMEVLSYYNIGRMEAVTCFDKIAKTPEGSQKMAINYSEFCSLWDEYFNSTDLNASGNYLLGYV</sequence>
<dbReference type="SMART" id="SM00150">
    <property type="entry name" value="SPEC"/>
    <property type="match status" value="1"/>
</dbReference>
<dbReference type="GO" id="GO:0051693">
    <property type="term" value="P:actin filament capping"/>
    <property type="evidence" value="ECO:0007669"/>
    <property type="project" value="UniProtKB-KW"/>
</dbReference>
<evidence type="ECO:0000256" key="4">
    <source>
        <dbReference type="ARBA" id="ARBA00022490"/>
    </source>
</evidence>
<evidence type="ECO:0000256" key="2">
    <source>
        <dbReference type="ARBA" id="ARBA00006826"/>
    </source>
</evidence>
<evidence type="ECO:0000313" key="12">
    <source>
        <dbReference type="Proteomes" id="UP000031036"/>
    </source>
</evidence>
<dbReference type="GO" id="GO:0005509">
    <property type="term" value="F:calcium ion binding"/>
    <property type="evidence" value="ECO:0007669"/>
    <property type="project" value="InterPro"/>
</dbReference>
<evidence type="ECO:0000256" key="3">
    <source>
        <dbReference type="ARBA" id="ARBA00022467"/>
    </source>
</evidence>
<feature type="domain" description="EF-hand" evidence="10">
    <location>
        <begin position="257"/>
        <end position="292"/>
    </location>
</feature>
<dbReference type="InterPro" id="IPR018247">
    <property type="entry name" value="EF_Hand_1_Ca_BS"/>
</dbReference>
<comment type="caution">
    <text evidence="11">The sequence shown here is derived from an EMBL/GenBank/DDBJ whole genome shotgun (WGS) entry which is preliminary data.</text>
</comment>
<keyword evidence="9" id="KW-0206">Cytoskeleton</keyword>
<dbReference type="InterPro" id="IPR011992">
    <property type="entry name" value="EF-hand-dom_pair"/>
</dbReference>
<dbReference type="Gene3D" id="1.10.238.10">
    <property type="entry name" value="EF-hand"/>
    <property type="match status" value="1"/>
</dbReference>
<evidence type="ECO:0000256" key="1">
    <source>
        <dbReference type="ARBA" id="ARBA00004245"/>
    </source>
</evidence>
<proteinExistence type="inferred from homology"/>
<dbReference type="EMBL" id="JPKZ01002906">
    <property type="protein sequence ID" value="KHN74467.1"/>
    <property type="molecule type" value="Genomic_DNA"/>
</dbReference>
<evidence type="ECO:0000256" key="6">
    <source>
        <dbReference type="ARBA" id="ARBA00022737"/>
    </source>
</evidence>
<dbReference type="GO" id="GO:0007026">
    <property type="term" value="P:negative regulation of microtubule depolymerization"/>
    <property type="evidence" value="ECO:0007669"/>
    <property type="project" value="UniProtKB-ARBA"/>
</dbReference>
<evidence type="ECO:0000313" key="11">
    <source>
        <dbReference type="EMBL" id="KHN74467.1"/>
    </source>
</evidence>
<dbReference type="GO" id="GO:0005856">
    <property type="term" value="C:cytoskeleton"/>
    <property type="evidence" value="ECO:0007669"/>
    <property type="project" value="UniProtKB-SubCell"/>
</dbReference>
<dbReference type="STRING" id="6265.A0A0B2UZF3"/>
<keyword evidence="6" id="KW-0677">Repeat</keyword>
<dbReference type="GO" id="GO:0045169">
    <property type="term" value="C:fusome"/>
    <property type="evidence" value="ECO:0007669"/>
    <property type="project" value="UniProtKB-ARBA"/>
</dbReference>
<evidence type="ECO:0000256" key="8">
    <source>
        <dbReference type="ARBA" id="ARBA00023203"/>
    </source>
</evidence>
<dbReference type="InterPro" id="IPR002017">
    <property type="entry name" value="Spectrin_repeat"/>
</dbReference>
<dbReference type="GO" id="GO:0003779">
    <property type="term" value="F:actin binding"/>
    <property type="evidence" value="ECO:0007669"/>
    <property type="project" value="UniProtKB-KW"/>
</dbReference>
<dbReference type="Gene3D" id="1.20.58.60">
    <property type="match status" value="1"/>
</dbReference>
<dbReference type="SUPFAM" id="SSF46966">
    <property type="entry name" value="Spectrin repeat"/>
    <property type="match status" value="1"/>
</dbReference>
<evidence type="ECO:0000256" key="5">
    <source>
        <dbReference type="ARBA" id="ARBA00022553"/>
    </source>
</evidence>
<keyword evidence="7" id="KW-0106">Calcium</keyword>
<dbReference type="Proteomes" id="UP000031036">
    <property type="component" value="Unassembled WGS sequence"/>
</dbReference>
<keyword evidence="3" id="KW-0117">Actin capping</keyword>
<dbReference type="PROSITE" id="PS50222">
    <property type="entry name" value="EF_HAND_2"/>
    <property type="match status" value="1"/>
</dbReference>
<evidence type="ECO:0000259" key="10">
    <source>
        <dbReference type="PROSITE" id="PS50222"/>
    </source>
</evidence>
<comment type="subcellular location">
    <subcellularLocation>
        <location evidence="1">Cytoplasm</location>
        <location evidence="1">Cytoskeleton</location>
    </subcellularLocation>
</comment>
<dbReference type="OrthoDB" id="9974725at2759"/>
<gene>
    <name evidence="11" type="primary">alpha-Spec</name>
    <name evidence="11" type="ORF">Tcan_16882</name>
</gene>
<organism evidence="11 12">
    <name type="scientific">Toxocara canis</name>
    <name type="common">Canine roundworm</name>
    <dbReference type="NCBI Taxonomy" id="6265"/>
    <lineage>
        <taxon>Eukaryota</taxon>
        <taxon>Metazoa</taxon>
        <taxon>Ecdysozoa</taxon>
        <taxon>Nematoda</taxon>
        <taxon>Chromadorea</taxon>
        <taxon>Rhabditida</taxon>
        <taxon>Spirurina</taxon>
        <taxon>Ascaridomorpha</taxon>
        <taxon>Ascaridoidea</taxon>
        <taxon>Toxocaridae</taxon>
        <taxon>Toxocara</taxon>
    </lineage>
</organism>
<dbReference type="PROSITE" id="PS00018">
    <property type="entry name" value="EF_HAND_1"/>
    <property type="match status" value="2"/>
</dbReference>
<keyword evidence="12" id="KW-1185">Reference proteome</keyword>
<keyword evidence="4" id="KW-0963">Cytoplasm</keyword>
<dbReference type="AlphaFoldDB" id="A0A0B2UZF3"/>
<dbReference type="SUPFAM" id="SSF47473">
    <property type="entry name" value="EF-hand"/>
    <property type="match status" value="1"/>
</dbReference>
<dbReference type="Pfam" id="PF00435">
    <property type="entry name" value="Spectrin"/>
    <property type="match status" value="1"/>
</dbReference>
<dbReference type="PANTHER" id="PTHR11915">
    <property type="entry name" value="SPECTRIN/FILAMIN RELATED CYTOSKELETAL PROTEIN"/>
    <property type="match status" value="1"/>
</dbReference>
<dbReference type="GO" id="GO:0042062">
    <property type="term" value="P:long-term strengthening of neuromuscular junction"/>
    <property type="evidence" value="ECO:0007669"/>
    <property type="project" value="UniProtKB-ARBA"/>
</dbReference>
<dbReference type="InterPro" id="IPR002048">
    <property type="entry name" value="EF_hand_dom"/>
</dbReference>